<dbReference type="Proteomes" id="UP000636709">
    <property type="component" value="Unassembled WGS sequence"/>
</dbReference>
<reference evidence="2" key="1">
    <citation type="submission" date="2020-07" db="EMBL/GenBank/DDBJ databases">
        <title>Genome sequence and genetic diversity analysis of an under-domesticated orphan crop, white fonio (Digitaria exilis).</title>
        <authorList>
            <person name="Bennetzen J.L."/>
            <person name="Chen S."/>
            <person name="Ma X."/>
            <person name="Wang X."/>
            <person name="Yssel A.E.J."/>
            <person name="Chaluvadi S.R."/>
            <person name="Johnson M."/>
            <person name="Gangashetty P."/>
            <person name="Hamidou F."/>
            <person name="Sanogo M.D."/>
            <person name="Zwaenepoel A."/>
            <person name="Wallace J."/>
            <person name="Van De Peer Y."/>
            <person name="Van Deynze A."/>
        </authorList>
    </citation>
    <scope>NUCLEOTIDE SEQUENCE</scope>
    <source>
        <tissue evidence="2">Leaves</tissue>
    </source>
</reference>
<organism evidence="2 3">
    <name type="scientific">Digitaria exilis</name>
    <dbReference type="NCBI Taxonomy" id="1010633"/>
    <lineage>
        <taxon>Eukaryota</taxon>
        <taxon>Viridiplantae</taxon>
        <taxon>Streptophyta</taxon>
        <taxon>Embryophyta</taxon>
        <taxon>Tracheophyta</taxon>
        <taxon>Spermatophyta</taxon>
        <taxon>Magnoliopsida</taxon>
        <taxon>Liliopsida</taxon>
        <taxon>Poales</taxon>
        <taxon>Poaceae</taxon>
        <taxon>PACMAD clade</taxon>
        <taxon>Panicoideae</taxon>
        <taxon>Panicodae</taxon>
        <taxon>Paniceae</taxon>
        <taxon>Anthephorinae</taxon>
        <taxon>Digitaria</taxon>
    </lineage>
</organism>
<dbReference type="Pfam" id="PF12937">
    <property type="entry name" value="F-box-like"/>
    <property type="match status" value="1"/>
</dbReference>
<dbReference type="InterPro" id="IPR045283">
    <property type="entry name" value="AT3G44326-like"/>
</dbReference>
<dbReference type="OrthoDB" id="671172at2759"/>
<dbReference type="PANTHER" id="PTHR33736:SF26">
    <property type="entry name" value="F-BOX DOMAIN-CONTAINING PROTEIN"/>
    <property type="match status" value="1"/>
</dbReference>
<evidence type="ECO:0000313" key="3">
    <source>
        <dbReference type="Proteomes" id="UP000636709"/>
    </source>
</evidence>
<dbReference type="EMBL" id="JACEFO010002486">
    <property type="protein sequence ID" value="KAF8657911.1"/>
    <property type="molecule type" value="Genomic_DNA"/>
</dbReference>
<protein>
    <recommendedName>
        <fullName evidence="1">F-box domain-containing protein</fullName>
    </recommendedName>
</protein>
<sequence length="434" mass="46377">MAAAPRSTAVADESFFSAAFASDQAGGETTIEDLPTDVLGQVLRRLDGASLAALGCSSTAFRDLTADPDAWRALCLALWPSLRDVPSAADHHKDHRRRLFADAFPFPAMSPASSPHGCGDGGDIPTRLISAVDLHHRGACIMSRVVETDAASGWFLGAPFRVDALVQEGFSSPAGPITPADLSLSWVLIDPDSGRAVNASSRRPVSVDRRWLTGETVARFAVVLAGGVALDAAVTCDERFGHVREVSLCIEDGEGGGVSGRDGLAVVAAAMAGARQGRGAEEAARLRYDEFVKGREARKERKARREGIVDLCCSGVGAAAFLGFLGSGKEVESVAGKVGVRGCHMEAVASWMQPVAQMPQMSKRVMEVQRKLVLEDLLNGWHGHLRHGGAVAELMNHLKGEAFDVPEWQMERSMAHGQMQQPQWMDALFQPFVN</sequence>
<dbReference type="PANTHER" id="PTHR33736">
    <property type="entry name" value="F-BOX PROTEIN-RELATED"/>
    <property type="match status" value="1"/>
</dbReference>
<accession>A0A835AAK6</accession>
<name>A0A835AAK6_9POAL</name>
<proteinExistence type="predicted"/>
<dbReference type="AlphaFoldDB" id="A0A835AAK6"/>
<dbReference type="Gene3D" id="1.20.1280.50">
    <property type="match status" value="1"/>
</dbReference>
<gene>
    <name evidence="2" type="ORF">HU200_059721</name>
</gene>
<feature type="domain" description="F-box" evidence="1">
    <location>
        <begin position="28"/>
        <end position="74"/>
    </location>
</feature>
<dbReference type="InterPro" id="IPR036047">
    <property type="entry name" value="F-box-like_dom_sf"/>
</dbReference>
<dbReference type="PROSITE" id="PS50181">
    <property type="entry name" value="FBOX"/>
    <property type="match status" value="1"/>
</dbReference>
<evidence type="ECO:0000313" key="2">
    <source>
        <dbReference type="EMBL" id="KAF8657911.1"/>
    </source>
</evidence>
<keyword evidence="3" id="KW-1185">Reference proteome</keyword>
<comment type="caution">
    <text evidence="2">The sequence shown here is derived from an EMBL/GenBank/DDBJ whole genome shotgun (WGS) entry which is preliminary data.</text>
</comment>
<dbReference type="SUPFAM" id="SSF81383">
    <property type="entry name" value="F-box domain"/>
    <property type="match status" value="1"/>
</dbReference>
<dbReference type="InterPro" id="IPR001810">
    <property type="entry name" value="F-box_dom"/>
</dbReference>
<evidence type="ECO:0000259" key="1">
    <source>
        <dbReference type="PROSITE" id="PS50181"/>
    </source>
</evidence>